<keyword evidence="12" id="KW-0472">Membrane</keyword>
<protein>
    <recommendedName>
        <fullName evidence="14">sn-1-specific diacylglycerol lipase</fullName>
        <ecNumber evidence="14">3.1.1.116</ecNumber>
    </recommendedName>
</protein>
<proteinExistence type="predicted"/>
<keyword evidence="6" id="KW-0479">Metal-binding</keyword>
<dbReference type="EMBL" id="JBBBZM010000455">
    <property type="protein sequence ID" value="KAL0630634.1"/>
    <property type="molecule type" value="Genomic_DNA"/>
</dbReference>
<dbReference type="Proteomes" id="UP001447188">
    <property type="component" value="Unassembled WGS sequence"/>
</dbReference>
<evidence type="ECO:0000256" key="12">
    <source>
        <dbReference type="ARBA" id="ARBA00023136"/>
    </source>
</evidence>
<keyword evidence="4" id="KW-0597">Phosphoprotein</keyword>
<comment type="subcellular location">
    <subcellularLocation>
        <location evidence="2">Cell membrane</location>
        <topology evidence="2">Multi-pass membrane protein</topology>
    </subcellularLocation>
</comment>
<keyword evidence="11" id="KW-0443">Lipid metabolism</keyword>
<evidence type="ECO:0000256" key="7">
    <source>
        <dbReference type="ARBA" id="ARBA00022801"/>
    </source>
</evidence>
<keyword evidence="7" id="KW-0378">Hydrolase</keyword>
<keyword evidence="17" id="KW-1185">Reference proteome</keyword>
<dbReference type="PANTHER" id="PTHR45792:SF7">
    <property type="entry name" value="PUTATIVE (AFU_ORTHOLOGUE AFUA_6G02710)-RELATED"/>
    <property type="match status" value="1"/>
</dbReference>
<keyword evidence="3" id="KW-1003">Cell membrane</keyword>
<keyword evidence="9" id="KW-0442">Lipid degradation</keyword>
<evidence type="ECO:0000256" key="8">
    <source>
        <dbReference type="ARBA" id="ARBA00022837"/>
    </source>
</evidence>
<evidence type="ECO:0000256" key="1">
    <source>
        <dbReference type="ARBA" id="ARBA00001913"/>
    </source>
</evidence>
<sequence length="419" mass="45857">MGFLTKAVAAGVVRHQTSSSIVAGVIRSPKIEMFTTKAIARFLPAGHGDDLIELIDTLQTLFPGDLTVIELKSALFLLAILQAKRTQPAYTLKSTSDPEITAEFTYFIKYATAAYGKAVAIDPKSQWIIDHTGLKHANVQKYVDTKAVAGTHLAEHFVAVDTEKKSVILALMGTLTLAGVMKDLRSTYMKGKVWDEEYDVHTGMWKSAKALVEFPSLISQIKEGLETNPDFQLLIIGHSLGGGVAALVACLLAEAPASSTGPFVTNSRTIPGRKIMCYGFEPAPSFEESLSIRSRSMIFSIVNKNDIVPSLCHGAIEDFKIVATMLKNDTAYHAKLIDEILTNKLNADAHLAFFRTIANEKKLVPPGRLWSMTANKTGKMEVREILDVNDRFGEARFLCGMVRHHWTTDCVASLKAAAK</sequence>
<organism evidence="16 17">
    <name type="scientific">Discina gigas</name>
    <dbReference type="NCBI Taxonomy" id="1032678"/>
    <lineage>
        <taxon>Eukaryota</taxon>
        <taxon>Fungi</taxon>
        <taxon>Dikarya</taxon>
        <taxon>Ascomycota</taxon>
        <taxon>Pezizomycotina</taxon>
        <taxon>Pezizomycetes</taxon>
        <taxon>Pezizales</taxon>
        <taxon>Discinaceae</taxon>
        <taxon>Discina</taxon>
    </lineage>
</organism>
<reference evidence="16 17" key="1">
    <citation type="submission" date="2024-02" db="EMBL/GenBank/DDBJ databases">
        <title>Discinaceae phylogenomics.</title>
        <authorList>
            <person name="Dirks A.C."/>
            <person name="James T.Y."/>
        </authorList>
    </citation>
    <scope>NUCLEOTIDE SEQUENCE [LARGE SCALE GENOMIC DNA]</scope>
    <source>
        <strain evidence="16 17">ACD0624</strain>
    </source>
</reference>
<evidence type="ECO:0000256" key="2">
    <source>
        <dbReference type="ARBA" id="ARBA00004651"/>
    </source>
</evidence>
<evidence type="ECO:0000256" key="6">
    <source>
        <dbReference type="ARBA" id="ARBA00022723"/>
    </source>
</evidence>
<evidence type="ECO:0000259" key="15">
    <source>
        <dbReference type="Pfam" id="PF01764"/>
    </source>
</evidence>
<evidence type="ECO:0000313" key="16">
    <source>
        <dbReference type="EMBL" id="KAL0630634.1"/>
    </source>
</evidence>
<dbReference type="PANTHER" id="PTHR45792">
    <property type="entry name" value="DIACYLGLYCEROL LIPASE HOMOLOG-RELATED"/>
    <property type="match status" value="1"/>
</dbReference>
<dbReference type="CDD" id="cd00519">
    <property type="entry name" value="Lipase_3"/>
    <property type="match status" value="1"/>
</dbReference>
<evidence type="ECO:0000313" key="17">
    <source>
        <dbReference type="Proteomes" id="UP001447188"/>
    </source>
</evidence>
<evidence type="ECO:0000256" key="9">
    <source>
        <dbReference type="ARBA" id="ARBA00022963"/>
    </source>
</evidence>
<comment type="cofactor">
    <cofactor evidence="1">
        <name>Ca(2+)</name>
        <dbReference type="ChEBI" id="CHEBI:29108"/>
    </cofactor>
</comment>
<keyword evidence="5" id="KW-0812">Transmembrane</keyword>
<keyword evidence="10" id="KW-1133">Transmembrane helix</keyword>
<dbReference type="Gene3D" id="3.40.50.1820">
    <property type="entry name" value="alpha/beta hydrolase"/>
    <property type="match status" value="1"/>
</dbReference>
<dbReference type="InterPro" id="IPR052214">
    <property type="entry name" value="DAG_Lipase-Related"/>
</dbReference>
<gene>
    <name evidence="16" type="ORF">Q9L58_010518</name>
</gene>
<evidence type="ECO:0000256" key="14">
    <source>
        <dbReference type="ARBA" id="ARBA00026104"/>
    </source>
</evidence>
<name>A0ABR3G3Y2_9PEZI</name>
<dbReference type="Pfam" id="PF01764">
    <property type="entry name" value="Lipase_3"/>
    <property type="match status" value="1"/>
</dbReference>
<accession>A0ABR3G3Y2</accession>
<comment type="caution">
    <text evidence="16">The sequence shown here is derived from an EMBL/GenBank/DDBJ whole genome shotgun (WGS) entry which is preliminary data.</text>
</comment>
<dbReference type="InterPro" id="IPR029058">
    <property type="entry name" value="AB_hydrolase_fold"/>
</dbReference>
<dbReference type="EC" id="3.1.1.116" evidence="14"/>
<evidence type="ECO:0000256" key="4">
    <source>
        <dbReference type="ARBA" id="ARBA00022553"/>
    </source>
</evidence>
<dbReference type="SUPFAM" id="SSF53474">
    <property type="entry name" value="alpha/beta-Hydrolases"/>
    <property type="match status" value="1"/>
</dbReference>
<keyword evidence="8" id="KW-0106">Calcium</keyword>
<comment type="catalytic activity">
    <reaction evidence="13">
        <text>a 1,2-diacyl-sn-glycerol + H2O = a 2-acylglycerol + a fatty acid + H(+)</text>
        <dbReference type="Rhea" id="RHEA:33275"/>
        <dbReference type="ChEBI" id="CHEBI:15377"/>
        <dbReference type="ChEBI" id="CHEBI:15378"/>
        <dbReference type="ChEBI" id="CHEBI:17389"/>
        <dbReference type="ChEBI" id="CHEBI:17815"/>
        <dbReference type="ChEBI" id="CHEBI:28868"/>
        <dbReference type="EC" id="3.1.1.116"/>
    </reaction>
    <physiologicalReaction direction="left-to-right" evidence="13">
        <dbReference type="Rhea" id="RHEA:33276"/>
    </physiologicalReaction>
</comment>
<evidence type="ECO:0000256" key="11">
    <source>
        <dbReference type="ARBA" id="ARBA00023098"/>
    </source>
</evidence>
<dbReference type="InterPro" id="IPR002921">
    <property type="entry name" value="Fungal_lipase-type"/>
</dbReference>
<evidence type="ECO:0000256" key="3">
    <source>
        <dbReference type="ARBA" id="ARBA00022475"/>
    </source>
</evidence>
<feature type="domain" description="Fungal lipase-type" evidence="15">
    <location>
        <begin position="169"/>
        <end position="311"/>
    </location>
</feature>
<evidence type="ECO:0000256" key="13">
    <source>
        <dbReference type="ARBA" id="ARBA00024531"/>
    </source>
</evidence>
<evidence type="ECO:0000256" key="10">
    <source>
        <dbReference type="ARBA" id="ARBA00022989"/>
    </source>
</evidence>
<evidence type="ECO:0000256" key="5">
    <source>
        <dbReference type="ARBA" id="ARBA00022692"/>
    </source>
</evidence>